<protein>
    <recommendedName>
        <fullName evidence="8">Methyltransferase</fullName>
        <ecNumber evidence="8">2.1.1.-</ecNumber>
    </recommendedName>
</protein>
<dbReference type="GO" id="GO:0015667">
    <property type="term" value="F:site-specific DNA-methyltransferase (cytosine-N4-specific) activity"/>
    <property type="evidence" value="ECO:0007669"/>
    <property type="project" value="UniProtKB-EC"/>
</dbReference>
<evidence type="ECO:0000256" key="7">
    <source>
        <dbReference type="ARBA" id="ARBA00049120"/>
    </source>
</evidence>
<reference evidence="10 11" key="1">
    <citation type="journal article" date="2012" name="Environ. Microbiol.">
        <title>Complete genome of Candidatus Chloracidobacterium thermophilum, a chlorophyll-based photoheterotroph belonging to the phylum Acidobacteria.</title>
        <authorList>
            <person name="Garcia Costas A.M."/>
            <person name="Liu Z."/>
            <person name="Tomsho L.P."/>
            <person name="Schuster S.C."/>
            <person name="Ward D.M."/>
            <person name="Bryant D.A."/>
        </authorList>
    </citation>
    <scope>NUCLEOTIDE SEQUENCE [LARGE SCALE GENOMIC DNA]</scope>
    <source>
        <strain evidence="10 11">B</strain>
    </source>
</reference>
<evidence type="ECO:0000256" key="8">
    <source>
        <dbReference type="RuleBase" id="RU362026"/>
    </source>
</evidence>
<evidence type="ECO:0000256" key="6">
    <source>
        <dbReference type="ARBA" id="ARBA00023125"/>
    </source>
</evidence>
<keyword evidence="2 10" id="KW-0489">Methyltransferase</keyword>
<evidence type="ECO:0000313" key="10">
    <source>
        <dbReference type="EMBL" id="AEP11176.1"/>
    </source>
</evidence>
<dbReference type="InterPro" id="IPR001091">
    <property type="entry name" value="RM_Methyltransferase"/>
</dbReference>
<evidence type="ECO:0000256" key="2">
    <source>
        <dbReference type="ARBA" id="ARBA00022603"/>
    </source>
</evidence>
<name>G2LGR5_CHLTF</name>
<dbReference type="InterPro" id="IPR029063">
    <property type="entry name" value="SAM-dependent_MTases_sf"/>
</dbReference>
<accession>G2LGR5</accession>
<evidence type="ECO:0000313" key="11">
    <source>
        <dbReference type="Proteomes" id="UP000006791"/>
    </source>
</evidence>
<dbReference type="PRINTS" id="PR00508">
    <property type="entry name" value="S21N4MTFRASE"/>
</dbReference>
<dbReference type="PANTHER" id="PTHR13370">
    <property type="entry name" value="RNA METHYLASE-RELATED"/>
    <property type="match status" value="1"/>
</dbReference>
<dbReference type="GO" id="GO:0032259">
    <property type="term" value="P:methylation"/>
    <property type="evidence" value="ECO:0007669"/>
    <property type="project" value="UniProtKB-KW"/>
</dbReference>
<comment type="similarity">
    <text evidence="1">Belongs to the N(4)/N(6)-methyltransferase family. N(4) subfamily.</text>
</comment>
<keyword evidence="6" id="KW-0238">DNA-binding</keyword>
<dbReference type="STRING" id="981222.Cabther_A0415"/>
<dbReference type="Proteomes" id="UP000006791">
    <property type="component" value="Chromosome 1"/>
</dbReference>
<dbReference type="EMBL" id="CP002514">
    <property type="protein sequence ID" value="AEP11176.1"/>
    <property type="molecule type" value="Genomic_DNA"/>
</dbReference>
<keyword evidence="5" id="KW-0680">Restriction system</keyword>
<evidence type="ECO:0000259" key="9">
    <source>
        <dbReference type="Pfam" id="PF01555"/>
    </source>
</evidence>
<dbReference type="REBASE" id="40619">
    <property type="entry name" value="M.CthBORF415P"/>
</dbReference>
<dbReference type="GO" id="GO:0005737">
    <property type="term" value="C:cytoplasm"/>
    <property type="evidence" value="ECO:0007669"/>
    <property type="project" value="TreeGrafter"/>
</dbReference>
<dbReference type="PANTHER" id="PTHR13370:SF3">
    <property type="entry name" value="TRNA (GUANINE(10)-N2)-METHYLTRANSFERASE HOMOLOG"/>
    <property type="match status" value="1"/>
</dbReference>
<dbReference type="AlphaFoldDB" id="G2LGR5"/>
<evidence type="ECO:0000256" key="1">
    <source>
        <dbReference type="ARBA" id="ARBA00010203"/>
    </source>
</evidence>
<dbReference type="GO" id="GO:0009307">
    <property type="term" value="P:DNA restriction-modification system"/>
    <property type="evidence" value="ECO:0007669"/>
    <property type="project" value="UniProtKB-KW"/>
</dbReference>
<evidence type="ECO:0000256" key="3">
    <source>
        <dbReference type="ARBA" id="ARBA00022679"/>
    </source>
</evidence>
<dbReference type="GO" id="GO:0008170">
    <property type="term" value="F:N-methyltransferase activity"/>
    <property type="evidence" value="ECO:0007669"/>
    <property type="project" value="InterPro"/>
</dbReference>
<dbReference type="PROSITE" id="PS00093">
    <property type="entry name" value="N4_MTASE"/>
    <property type="match status" value="1"/>
</dbReference>
<dbReference type="KEGG" id="ctm:Cabther_A0415"/>
<dbReference type="GO" id="GO:0003677">
    <property type="term" value="F:DNA binding"/>
    <property type="evidence" value="ECO:0007669"/>
    <property type="project" value="UniProtKB-KW"/>
</dbReference>
<dbReference type="GO" id="GO:0009007">
    <property type="term" value="F:site-specific DNA-methyltransferase (adenine-specific) activity"/>
    <property type="evidence" value="ECO:0007669"/>
    <property type="project" value="TreeGrafter"/>
</dbReference>
<dbReference type="InterPro" id="IPR017985">
    <property type="entry name" value="MeTrfase_CN4_CS"/>
</dbReference>
<dbReference type="SUPFAM" id="SSF53335">
    <property type="entry name" value="S-adenosyl-L-methionine-dependent methyltransferases"/>
    <property type="match status" value="1"/>
</dbReference>
<sequence>MMFVTGDTYGQEPGGQELGASVGEQGGAEALQLPRNQILCGDSLVLLSSLPSGTVDLVLTSPPYFRQRDYGGGIGNETSLKDYLEVLLNIFGHCVRLLKPTGSLVINIGDKYAHRGLMLIPYRFAVAAMERFPVRLVNAITWVKRNPTPRHFRRRLVSSTEPFFHFVISDDYQYFPESFLCQTKPPDATRRGKRIGQRYFRLIEASTLTPDQKAQACLALENAIAEVQRGEIQDFRMKIRGIHSVPFGGREGGRNIHLERDGFTVIRMHGARLKRDVIETPVESLKGCPHRAVFPEAVVTEFIRLLTRPGDVVLDPFLGSGTTAVAAKKLSRHYLGVDINPDYCEYALRRVAGVALQTPLLDVTLP</sequence>
<feature type="domain" description="DNA methylase N-4/N-6" evidence="9">
    <location>
        <begin position="55"/>
        <end position="347"/>
    </location>
</feature>
<keyword evidence="11" id="KW-1185">Reference proteome</keyword>
<gene>
    <name evidence="10" type="ordered locus">Cabther_A0415</name>
</gene>
<dbReference type="Gene3D" id="3.40.50.150">
    <property type="entry name" value="Vaccinia Virus protein VP39"/>
    <property type="match status" value="1"/>
</dbReference>
<keyword evidence="3 10" id="KW-0808">Transferase</keyword>
<dbReference type="Pfam" id="PF01555">
    <property type="entry name" value="N6_N4_Mtase"/>
    <property type="match status" value="1"/>
</dbReference>
<dbReference type="HOGENOM" id="CLU_024927_2_3_0"/>
<keyword evidence="4" id="KW-0949">S-adenosyl-L-methionine</keyword>
<evidence type="ECO:0000256" key="5">
    <source>
        <dbReference type="ARBA" id="ARBA00022747"/>
    </source>
</evidence>
<dbReference type="EC" id="2.1.1.-" evidence="8"/>
<dbReference type="InterPro" id="IPR002941">
    <property type="entry name" value="DNA_methylase_N4/N6"/>
</dbReference>
<proteinExistence type="inferred from homology"/>
<evidence type="ECO:0000256" key="4">
    <source>
        <dbReference type="ARBA" id="ARBA00022691"/>
    </source>
</evidence>
<organism evidence="10 11">
    <name type="scientific">Chloracidobacterium thermophilum (strain B)</name>
    <dbReference type="NCBI Taxonomy" id="981222"/>
    <lineage>
        <taxon>Bacteria</taxon>
        <taxon>Pseudomonadati</taxon>
        <taxon>Acidobacteriota</taxon>
        <taxon>Terriglobia</taxon>
        <taxon>Terriglobales</taxon>
        <taxon>Acidobacteriaceae</taxon>
        <taxon>Chloracidobacterium</taxon>
    </lineage>
</organism>
<comment type="catalytic activity">
    <reaction evidence="7">
        <text>a 2'-deoxycytidine in DNA + S-adenosyl-L-methionine = an N(4)-methyl-2'-deoxycytidine in DNA + S-adenosyl-L-homocysteine + H(+)</text>
        <dbReference type="Rhea" id="RHEA:16857"/>
        <dbReference type="Rhea" id="RHEA-COMP:11369"/>
        <dbReference type="Rhea" id="RHEA-COMP:13674"/>
        <dbReference type="ChEBI" id="CHEBI:15378"/>
        <dbReference type="ChEBI" id="CHEBI:57856"/>
        <dbReference type="ChEBI" id="CHEBI:59789"/>
        <dbReference type="ChEBI" id="CHEBI:85452"/>
        <dbReference type="ChEBI" id="CHEBI:137933"/>
        <dbReference type="EC" id="2.1.1.113"/>
    </reaction>
</comment>